<organism evidence="1 2">
    <name type="scientific">Acanthosepion pharaonis</name>
    <name type="common">Pharaoh cuttlefish</name>
    <name type="synonym">Sepia pharaonis</name>
    <dbReference type="NCBI Taxonomy" id="158019"/>
    <lineage>
        <taxon>Eukaryota</taxon>
        <taxon>Metazoa</taxon>
        <taxon>Spiralia</taxon>
        <taxon>Lophotrochozoa</taxon>
        <taxon>Mollusca</taxon>
        <taxon>Cephalopoda</taxon>
        <taxon>Coleoidea</taxon>
        <taxon>Decapodiformes</taxon>
        <taxon>Sepiida</taxon>
        <taxon>Sepiina</taxon>
        <taxon>Sepiidae</taxon>
        <taxon>Acanthosepion</taxon>
    </lineage>
</organism>
<keyword evidence="2" id="KW-1185">Reference proteome</keyword>
<name>A0A812C6Z7_ACAPH</name>
<dbReference type="EMBL" id="CAHIKZ030001180">
    <property type="protein sequence ID" value="CAE1255450.1"/>
    <property type="molecule type" value="Genomic_DNA"/>
</dbReference>
<dbReference type="PANTHER" id="PTHR36693">
    <property type="entry name" value="GH02722P"/>
    <property type="match status" value="1"/>
</dbReference>
<comment type="caution">
    <text evidence="1">The sequence shown here is derived from an EMBL/GenBank/DDBJ whole genome shotgun (WGS) entry which is preliminary data.</text>
</comment>
<gene>
    <name evidence="1" type="ORF">SPHA_29602</name>
</gene>
<sequence>MCLTLDSHVASCAAHELALSRIFRKKFLKYAKSKVGLSHSFNNVDDHEDVKLVWIPFVIEIQLEYPKQKIDYSWFYRIQSLVILKLKTEESMALLSTLGGGFSALGDYYEKHSLEAGKIALRQLKIAFMICDPLIAARCYLYIALSLMQRGYLKKSKLIIRKQYSFAKDHFIKDYRLIAMCRGLWSRLQFMYYLHRLKRQGIACSVQHGVLTEYYSDYNTCNAWSQTSGQDENRISVDLGAS</sequence>
<dbReference type="OrthoDB" id="121932at2759"/>
<reference evidence="1" key="1">
    <citation type="submission" date="2021-01" db="EMBL/GenBank/DDBJ databases">
        <authorList>
            <person name="Li R."/>
            <person name="Bekaert M."/>
        </authorList>
    </citation>
    <scope>NUCLEOTIDE SEQUENCE</scope>
    <source>
        <strain evidence="1">Farmed</strain>
    </source>
</reference>
<dbReference type="Pfam" id="PF16065">
    <property type="entry name" value="DUF4807"/>
    <property type="match status" value="1"/>
</dbReference>
<proteinExistence type="predicted"/>
<protein>
    <submittedName>
        <fullName evidence="1">Uncharacterized protein</fullName>
    </submittedName>
</protein>
<dbReference type="Proteomes" id="UP000597762">
    <property type="component" value="Unassembled WGS sequence"/>
</dbReference>
<evidence type="ECO:0000313" key="1">
    <source>
        <dbReference type="EMBL" id="CAE1255450.1"/>
    </source>
</evidence>
<dbReference type="AlphaFoldDB" id="A0A812C6Z7"/>
<evidence type="ECO:0000313" key="2">
    <source>
        <dbReference type="Proteomes" id="UP000597762"/>
    </source>
</evidence>
<accession>A0A812C6Z7</accession>
<dbReference type="PANTHER" id="PTHR36693:SF1">
    <property type="entry name" value="GH02722P"/>
    <property type="match status" value="1"/>
</dbReference>
<dbReference type="InterPro" id="IPR032072">
    <property type="entry name" value="DUF4807"/>
</dbReference>